<keyword evidence="3" id="KW-0067">ATP-binding</keyword>
<evidence type="ECO:0000259" key="10">
    <source>
        <dbReference type="Pfam" id="PF17886"/>
    </source>
</evidence>
<dbReference type="GO" id="GO:0005524">
    <property type="term" value="F:ATP binding"/>
    <property type="evidence" value="ECO:0007669"/>
    <property type="project" value="UniProtKB-KW"/>
</dbReference>
<comment type="similarity">
    <text evidence="1">Belongs to the arsA ATPase family.</text>
</comment>
<evidence type="ECO:0000256" key="6">
    <source>
        <dbReference type="ARBA" id="ARBA00052296"/>
    </source>
</evidence>
<dbReference type="SUPFAM" id="SSF52540">
    <property type="entry name" value="P-loop containing nucleoside triphosphate hydrolases"/>
    <property type="match status" value="1"/>
</dbReference>
<dbReference type="Pfam" id="PF02374">
    <property type="entry name" value="ArsA_ATPase"/>
    <property type="match status" value="1"/>
</dbReference>
<keyword evidence="4" id="KW-0059">Arsenical resistance</keyword>
<comment type="caution">
    <text evidence="11">The sequence shown here is derived from an EMBL/GenBank/DDBJ whole genome shotgun (WGS) entry which is preliminary data.</text>
</comment>
<dbReference type="EMBL" id="LYXE01000127">
    <property type="protein sequence ID" value="PDV97645.1"/>
    <property type="molecule type" value="Genomic_DNA"/>
</dbReference>
<dbReference type="InterPro" id="IPR016300">
    <property type="entry name" value="ATPase_ArsA/GET3"/>
</dbReference>
<gene>
    <name evidence="11" type="ORF">A9Q02_04105</name>
</gene>
<feature type="domain" description="ArsA HSP20-like" evidence="10">
    <location>
        <begin position="323"/>
        <end position="384"/>
    </location>
</feature>
<dbReference type="OrthoDB" id="9780677at2"/>
<comment type="function">
    <text evidence="7">Anion-transporting ATPase. Catalyzes the extrusion of arsenite.</text>
</comment>
<dbReference type="AlphaFoldDB" id="A0A2H3L5X9"/>
<dbReference type="CDD" id="cd02035">
    <property type="entry name" value="ArsA"/>
    <property type="match status" value="1"/>
</dbReference>
<dbReference type="NCBIfam" id="TIGR00345">
    <property type="entry name" value="GET3_arsA_TRC40"/>
    <property type="match status" value="1"/>
</dbReference>
<dbReference type="GO" id="GO:0015446">
    <property type="term" value="F:ATPase-coupled arsenite transmembrane transporter activity"/>
    <property type="evidence" value="ECO:0007669"/>
    <property type="project" value="UniProtKB-EC"/>
</dbReference>
<keyword evidence="5" id="KW-1278">Translocase</keyword>
<dbReference type="InterPro" id="IPR008978">
    <property type="entry name" value="HSP20-like_chaperone"/>
</dbReference>
<dbReference type="InterPro" id="IPR025723">
    <property type="entry name" value="ArsA/GET3_ATPase-like"/>
</dbReference>
<dbReference type="EC" id="7.3.2.7" evidence="8"/>
<dbReference type="Gene3D" id="3.40.50.300">
    <property type="entry name" value="P-loop containing nucleotide triphosphate hydrolases"/>
    <property type="match status" value="1"/>
</dbReference>
<name>A0A2H3L5X9_9CHLR</name>
<keyword evidence="2" id="KW-0547">Nucleotide-binding</keyword>
<accession>A0A2H3L5X9</accession>
<evidence type="ECO:0000256" key="5">
    <source>
        <dbReference type="ARBA" id="ARBA00022967"/>
    </source>
</evidence>
<evidence type="ECO:0000256" key="3">
    <source>
        <dbReference type="ARBA" id="ARBA00022840"/>
    </source>
</evidence>
<dbReference type="PANTHER" id="PTHR10803">
    <property type="entry name" value="ARSENICAL PUMP-DRIVING ATPASE ARSENITE-TRANSLOCATING ATPASE"/>
    <property type="match status" value="1"/>
</dbReference>
<evidence type="ECO:0000256" key="7">
    <source>
        <dbReference type="ARBA" id="ARBA00059736"/>
    </source>
</evidence>
<organism evidence="11 12">
    <name type="scientific">Candidatus Chloroploca asiatica</name>
    <dbReference type="NCBI Taxonomy" id="1506545"/>
    <lineage>
        <taxon>Bacteria</taxon>
        <taxon>Bacillati</taxon>
        <taxon>Chloroflexota</taxon>
        <taxon>Chloroflexia</taxon>
        <taxon>Chloroflexales</taxon>
        <taxon>Chloroflexineae</taxon>
        <taxon>Oscillochloridaceae</taxon>
        <taxon>Candidatus Chloroploca</taxon>
    </lineage>
</organism>
<dbReference type="Gene3D" id="2.60.40.790">
    <property type="match status" value="1"/>
</dbReference>
<dbReference type="FunFam" id="3.40.50.300:FF:001801">
    <property type="entry name" value="Putative arsenical pump-driving ATPase"/>
    <property type="match status" value="1"/>
</dbReference>
<dbReference type="InterPro" id="IPR040612">
    <property type="entry name" value="ArsA_HSP20-like"/>
</dbReference>
<evidence type="ECO:0000259" key="9">
    <source>
        <dbReference type="Pfam" id="PF02374"/>
    </source>
</evidence>
<evidence type="ECO:0000256" key="8">
    <source>
        <dbReference type="ARBA" id="ARBA00066752"/>
    </source>
</evidence>
<dbReference type="Pfam" id="PF17886">
    <property type="entry name" value="ArsA_HSP20"/>
    <property type="match status" value="1"/>
</dbReference>
<protein>
    <recommendedName>
        <fullName evidence="8">arsenite-transporting ATPase</fullName>
        <ecNumber evidence="8">7.3.2.7</ecNumber>
    </recommendedName>
</protein>
<evidence type="ECO:0000313" key="12">
    <source>
        <dbReference type="Proteomes" id="UP000220922"/>
    </source>
</evidence>
<dbReference type="InterPro" id="IPR027417">
    <property type="entry name" value="P-loop_NTPase"/>
</dbReference>
<feature type="domain" description="ArsA/GET3 Anion-transporting ATPase-like" evidence="9">
    <location>
        <begin position="1"/>
        <end position="301"/>
    </location>
</feature>
<dbReference type="GO" id="GO:0016887">
    <property type="term" value="F:ATP hydrolysis activity"/>
    <property type="evidence" value="ECO:0007669"/>
    <property type="project" value="InterPro"/>
</dbReference>
<dbReference type="RefSeq" id="WP_097654273.1">
    <property type="nucleotide sequence ID" value="NZ_LYXE01000127.1"/>
</dbReference>
<evidence type="ECO:0000256" key="4">
    <source>
        <dbReference type="ARBA" id="ARBA00022849"/>
    </source>
</evidence>
<dbReference type="PANTHER" id="PTHR10803:SF3">
    <property type="entry name" value="ATPASE GET3"/>
    <property type="match status" value="1"/>
</dbReference>
<comment type="catalytic activity">
    <reaction evidence="6">
        <text>arsenite(in) + ATP + H2O = arsenite(out) + ADP + phosphate + H(+)</text>
        <dbReference type="Rhea" id="RHEA:11348"/>
        <dbReference type="ChEBI" id="CHEBI:15377"/>
        <dbReference type="ChEBI" id="CHEBI:15378"/>
        <dbReference type="ChEBI" id="CHEBI:29242"/>
        <dbReference type="ChEBI" id="CHEBI:30616"/>
        <dbReference type="ChEBI" id="CHEBI:43474"/>
        <dbReference type="ChEBI" id="CHEBI:456216"/>
        <dbReference type="EC" id="7.3.2.7"/>
    </reaction>
</comment>
<keyword evidence="12" id="KW-1185">Reference proteome</keyword>
<dbReference type="Proteomes" id="UP000220922">
    <property type="component" value="Unassembled WGS sequence"/>
</dbReference>
<evidence type="ECO:0000256" key="2">
    <source>
        <dbReference type="ARBA" id="ARBA00022741"/>
    </source>
</evidence>
<evidence type="ECO:0000256" key="1">
    <source>
        <dbReference type="ARBA" id="ARBA00011040"/>
    </source>
</evidence>
<evidence type="ECO:0000313" key="11">
    <source>
        <dbReference type="EMBL" id="PDV97645.1"/>
    </source>
</evidence>
<proteinExistence type="inferred from homology"/>
<sequence>MRILFYTGKGGVGKTSVASATALRCAQRGYRTIVLSTDAAHSLGDSLGVELRAEPILVHPNLWAQEINALHELESSWGQVSQYLADLLAWQGVETIAQGELSVIPGTEELFSLLQIKRHYDEQKYDVLVVDAAPTGETLRLLSLPDIMRWWIGRLFPIARALLKVVRPVAKRVTDMPIAADDVLASAQQAIDALVDVRHILTDQQVTTARIVMNLEKMVIREAQRSLTYLSLFGYAVDAVVVNRILPTDVDRHFTSWRNMQQEYAPLVNEMFEPLPILRAPHFEREIVGIENLSRLADHLFDQQDPAEFLYHGPVQRVEKMVGGFDLIIPLPFASEDQVHLAQSADELLISVGWHRHRIVLPQSLARLRAQDAYFENEALRIIFRKAEVTAPLAGAEK</sequence>
<reference evidence="11 12" key="1">
    <citation type="submission" date="2016-05" db="EMBL/GenBank/DDBJ databases">
        <authorList>
            <person name="Lavstsen T."/>
            <person name="Jespersen J.S."/>
        </authorList>
    </citation>
    <scope>NUCLEOTIDE SEQUENCE [LARGE SCALE GENOMIC DNA]</scope>
    <source>
        <strain evidence="11 12">B7-9</strain>
    </source>
</reference>